<evidence type="ECO:0000313" key="3">
    <source>
        <dbReference type="Proteomes" id="UP000316688"/>
    </source>
</evidence>
<protein>
    <submittedName>
        <fullName evidence="2">UPF0149 family protein</fullName>
    </submittedName>
</protein>
<dbReference type="Gene3D" id="1.20.120.740">
    <property type="entry name" value="YgfB uncharacterised protein family UPF0149, PF03695"/>
    <property type="match status" value="1"/>
</dbReference>
<proteinExistence type="inferred from homology"/>
<comment type="similarity">
    <text evidence="1">Belongs to the UPF0149 family.</text>
</comment>
<dbReference type="NCBIfam" id="TIGR02292">
    <property type="entry name" value="ygfB_yecA"/>
    <property type="match status" value="1"/>
</dbReference>
<evidence type="ECO:0000256" key="1">
    <source>
        <dbReference type="ARBA" id="ARBA00038308"/>
    </source>
</evidence>
<sequence>MPMNESERYTDVVAALAGVEAEVSAAEAQGMLCGLFCSTETPEPAQWIAQVLDGLSPKGEPAREVLEALSALYQDTRDRLENDSLEFEPLLPDDDAPLSDRATALGHWCEGFLFGIGVAGSHDPVKLPREANEVINDLTEIARIDPEAELDEDNEIAYTELVEYLRAATLLVREHTALPSSAQPAVGGDRADPDVLH</sequence>
<comment type="caution">
    <text evidence="2">The sequence shown here is derived from an EMBL/GenBank/DDBJ whole genome shotgun (WGS) entry which is preliminary data.</text>
</comment>
<reference evidence="2 3" key="1">
    <citation type="submission" date="2019-07" db="EMBL/GenBank/DDBJ databases">
        <title>Reclasification of Spiribacter aquaticus.</title>
        <authorList>
            <person name="Leon M.J."/>
            <person name="Sanchez-Porro C."/>
            <person name="Ventosa A."/>
        </authorList>
    </citation>
    <scope>NUCLEOTIDE SEQUENCE [LARGE SCALE GENOMIC DNA]</scope>
    <source>
        <strain evidence="2 3">SP30</strain>
    </source>
</reference>
<keyword evidence="3" id="KW-1185">Reference proteome</keyword>
<dbReference type="InterPro" id="IPR036255">
    <property type="entry name" value="YgfB-like_sf"/>
</dbReference>
<dbReference type="PANTHER" id="PTHR37528:SF1">
    <property type="entry name" value="UPF0149 PROTEIN YGFB"/>
    <property type="match status" value="1"/>
</dbReference>
<dbReference type="Pfam" id="PF03695">
    <property type="entry name" value="UPF0149"/>
    <property type="match status" value="1"/>
</dbReference>
<dbReference type="Proteomes" id="UP000316688">
    <property type="component" value="Unassembled WGS sequence"/>
</dbReference>
<accession>A0A557RM98</accession>
<dbReference type="SUPFAM" id="SSF101327">
    <property type="entry name" value="YgfB-like"/>
    <property type="match status" value="1"/>
</dbReference>
<name>A0A557RM98_9GAMM</name>
<dbReference type="InterPro" id="IPR011978">
    <property type="entry name" value="YgfB-like"/>
</dbReference>
<dbReference type="AlphaFoldDB" id="A0A557RM98"/>
<dbReference type="GO" id="GO:0005829">
    <property type="term" value="C:cytosol"/>
    <property type="evidence" value="ECO:0007669"/>
    <property type="project" value="TreeGrafter"/>
</dbReference>
<dbReference type="EMBL" id="VMKP01000001">
    <property type="protein sequence ID" value="TVO66256.1"/>
    <property type="molecule type" value="Genomic_DNA"/>
</dbReference>
<organism evidence="2 3">
    <name type="scientific">Spiribacter aquaticus</name>
    <dbReference type="NCBI Taxonomy" id="1935996"/>
    <lineage>
        <taxon>Bacteria</taxon>
        <taxon>Pseudomonadati</taxon>
        <taxon>Pseudomonadota</taxon>
        <taxon>Gammaproteobacteria</taxon>
        <taxon>Chromatiales</taxon>
        <taxon>Ectothiorhodospiraceae</taxon>
        <taxon>Spiribacter</taxon>
    </lineage>
</organism>
<dbReference type="PANTHER" id="PTHR37528">
    <property type="entry name" value="UPF0149 PROTEIN YGFB"/>
    <property type="match status" value="1"/>
</dbReference>
<evidence type="ECO:0000313" key="2">
    <source>
        <dbReference type="EMBL" id="TVO66256.1"/>
    </source>
</evidence>
<gene>
    <name evidence="2" type="ORF">FPL11_00725</name>
</gene>